<comment type="cofactor">
    <cofactor evidence="2">
        <name>Mn(2+)</name>
        <dbReference type="ChEBI" id="CHEBI:29035"/>
    </cofactor>
    <text evidence="2">The Mn(2+) ion enhances activity.</text>
</comment>
<dbReference type="Pfam" id="PF07687">
    <property type="entry name" value="M20_dimer"/>
    <property type="match status" value="1"/>
</dbReference>
<dbReference type="InterPro" id="IPR036264">
    <property type="entry name" value="Bact_exopeptidase_dim_dom"/>
</dbReference>
<dbReference type="PANTHER" id="PTHR11014:SF63">
    <property type="entry name" value="METALLOPEPTIDASE, PUTATIVE (AFU_ORTHOLOGUE AFUA_6G09600)-RELATED"/>
    <property type="match status" value="1"/>
</dbReference>
<dbReference type="Gene3D" id="3.30.70.360">
    <property type="match status" value="1"/>
</dbReference>
<evidence type="ECO:0000313" key="5">
    <source>
        <dbReference type="Proteomes" id="UP000553193"/>
    </source>
</evidence>
<dbReference type="InterPro" id="IPR002933">
    <property type="entry name" value="Peptidase_M20"/>
</dbReference>
<dbReference type="Gene3D" id="3.40.630.10">
    <property type="entry name" value="Zn peptidases"/>
    <property type="match status" value="1"/>
</dbReference>
<dbReference type="CDD" id="cd05666">
    <property type="entry name" value="M20_Acy1-like"/>
    <property type="match status" value="1"/>
</dbReference>
<evidence type="ECO:0000313" key="4">
    <source>
        <dbReference type="EMBL" id="MBB3898876.1"/>
    </source>
</evidence>
<evidence type="ECO:0000259" key="3">
    <source>
        <dbReference type="Pfam" id="PF07687"/>
    </source>
</evidence>
<dbReference type="NCBIfam" id="TIGR01891">
    <property type="entry name" value="amidohydrolases"/>
    <property type="match status" value="1"/>
</dbReference>
<dbReference type="AlphaFoldDB" id="A0A840AE96"/>
<comment type="caution">
    <text evidence="4">The sequence shown here is derived from an EMBL/GenBank/DDBJ whole genome shotgun (WGS) entry which is preliminary data.</text>
</comment>
<keyword evidence="5" id="KW-1185">Reference proteome</keyword>
<dbReference type="Proteomes" id="UP000553193">
    <property type="component" value="Unassembled WGS sequence"/>
</dbReference>
<evidence type="ECO:0000256" key="1">
    <source>
        <dbReference type="ARBA" id="ARBA00022801"/>
    </source>
</evidence>
<feature type="binding site" evidence="2">
    <location>
        <position position="368"/>
    </location>
    <ligand>
        <name>Mn(2+)</name>
        <dbReference type="ChEBI" id="CHEBI:29035"/>
        <label>2</label>
    </ligand>
</feature>
<dbReference type="InterPro" id="IPR017439">
    <property type="entry name" value="Amidohydrolase"/>
</dbReference>
<sequence>MNSSVIETVRQWQPELAAIRQDIHAHPELGMEEVRTAALVAKELRALGIEVTEGVGKLGVVGTIKGTRPGQRVIGLRADMDALQIPEATGKPYASKHEGLMHACGHDGHTTMLLGAARYLAQHKDFAGTVHLIFQPAEEGRGGAKAMIADGLFERFPVDAVYGLHNKPTIPAGSFAIRKGPALAASDRFIVTFKGTGGHGGSTPHLATDVTIVQAHFVLALQTIIGRNVPAVETAVLSVGSIQGGSPISANVMPAEMTVTGTARSYTPAIRDLLERRIGELAHGLAASYGVTAEVTYRRGTPATVNHDEQTDVAAAAARALVGDAAVNTNNALVTGAEDFALMLEQRPGAFMFIGGGNGPDGTSANLHTPHFDFNDDIIPLGVAYWVSVVDHELRGA</sequence>
<dbReference type="SUPFAM" id="SSF53187">
    <property type="entry name" value="Zn-dependent exopeptidases"/>
    <property type="match status" value="1"/>
</dbReference>
<dbReference type="PIRSF" id="PIRSF005962">
    <property type="entry name" value="Pept_M20D_amidohydro"/>
    <property type="match status" value="1"/>
</dbReference>
<protein>
    <submittedName>
        <fullName evidence="4">Hippurate hydrolase</fullName>
        <ecNumber evidence="4">3.5.1.32</ecNumber>
    </submittedName>
</protein>
<reference evidence="4 5" key="1">
    <citation type="submission" date="2020-08" db="EMBL/GenBank/DDBJ databases">
        <title>Genomic Encyclopedia of Type Strains, Phase IV (KMG-IV): sequencing the most valuable type-strain genomes for metagenomic binning, comparative biology and taxonomic classification.</title>
        <authorList>
            <person name="Goeker M."/>
        </authorList>
    </citation>
    <scope>NUCLEOTIDE SEQUENCE [LARGE SCALE GENOMIC DNA]</scope>
    <source>
        <strain evidence="4 5">DSM 19979</strain>
    </source>
</reference>
<dbReference type="SUPFAM" id="SSF55031">
    <property type="entry name" value="Bacterial exopeptidase dimerisation domain"/>
    <property type="match status" value="1"/>
</dbReference>
<name>A0A840AE96_9PROT</name>
<gene>
    <name evidence="4" type="ORF">GGQ83_002319</name>
</gene>
<dbReference type="GO" id="GO:0046872">
    <property type="term" value="F:metal ion binding"/>
    <property type="evidence" value="ECO:0007669"/>
    <property type="project" value="UniProtKB-KW"/>
</dbReference>
<dbReference type="PANTHER" id="PTHR11014">
    <property type="entry name" value="PEPTIDASE M20 FAMILY MEMBER"/>
    <property type="match status" value="1"/>
</dbReference>
<feature type="binding site" evidence="2">
    <location>
        <position position="104"/>
    </location>
    <ligand>
        <name>Mn(2+)</name>
        <dbReference type="ChEBI" id="CHEBI:29035"/>
        <label>2</label>
    </ligand>
</feature>
<dbReference type="Pfam" id="PF01546">
    <property type="entry name" value="Peptidase_M20"/>
    <property type="match status" value="1"/>
</dbReference>
<organism evidence="4 5">
    <name type="scientific">Roseococcus suduntuyensis</name>
    <dbReference type="NCBI Taxonomy" id="455361"/>
    <lineage>
        <taxon>Bacteria</taxon>
        <taxon>Pseudomonadati</taxon>
        <taxon>Pseudomonadota</taxon>
        <taxon>Alphaproteobacteria</taxon>
        <taxon>Acetobacterales</taxon>
        <taxon>Roseomonadaceae</taxon>
        <taxon>Roseococcus</taxon>
    </lineage>
</organism>
<keyword evidence="1 4" id="KW-0378">Hydrolase</keyword>
<dbReference type="EC" id="3.5.1.32" evidence="4"/>
<dbReference type="InterPro" id="IPR011650">
    <property type="entry name" value="Peptidase_M20_dimer"/>
</dbReference>
<dbReference type="RefSeq" id="WP_184384087.1">
    <property type="nucleotide sequence ID" value="NZ_JACIDJ010000003.1"/>
</dbReference>
<feature type="binding site" evidence="2">
    <location>
        <position position="139"/>
    </location>
    <ligand>
        <name>Mn(2+)</name>
        <dbReference type="ChEBI" id="CHEBI:29035"/>
        <label>2</label>
    </ligand>
</feature>
<feature type="binding site" evidence="2">
    <location>
        <position position="165"/>
    </location>
    <ligand>
        <name>Mn(2+)</name>
        <dbReference type="ChEBI" id="CHEBI:29035"/>
        <label>2</label>
    </ligand>
</feature>
<feature type="binding site" evidence="2">
    <location>
        <position position="106"/>
    </location>
    <ligand>
        <name>Mn(2+)</name>
        <dbReference type="ChEBI" id="CHEBI:29035"/>
        <label>2</label>
    </ligand>
</feature>
<evidence type="ECO:0000256" key="2">
    <source>
        <dbReference type="PIRSR" id="PIRSR005962-1"/>
    </source>
</evidence>
<dbReference type="GO" id="GO:0047980">
    <property type="term" value="F:hippurate hydrolase activity"/>
    <property type="evidence" value="ECO:0007669"/>
    <property type="project" value="UniProtKB-EC"/>
</dbReference>
<keyword evidence="2" id="KW-0479">Metal-binding</keyword>
<feature type="domain" description="Peptidase M20 dimerisation" evidence="3">
    <location>
        <begin position="189"/>
        <end position="276"/>
    </location>
</feature>
<accession>A0A840AE96</accession>
<proteinExistence type="predicted"/>
<dbReference type="EMBL" id="JACIDJ010000003">
    <property type="protein sequence ID" value="MBB3898876.1"/>
    <property type="molecule type" value="Genomic_DNA"/>
</dbReference>
<keyword evidence="2" id="KW-0464">Manganese</keyword>